<dbReference type="Proteomes" id="UP001143856">
    <property type="component" value="Unassembled WGS sequence"/>
</dbReference>
<proteinExistence type="predicted"/>
<protein>
    <submittedName>
        <fullName evidence="1">Uncharacterized protein</fullName>
    </submittedName>
</protein>
<organism evidence="1 2">
    <name type="scientific">Xylaria curta</name>
    <dbReference type="NCBI Taxonomy" id="42375"/>
    <lineage>
        <taxon>Eukaryota</taxon>
        <taxon>Fungi</taxon>
        <taxon>Dikarya</taxon>
        <taxon>Ascomycota</taxon>
        <taxon>Pezizomycotina</taxon>
        <taxon>Sordariomycetes</taxon>
        <taxon>Xylariomycetidae</taxon>
        <taxon>Xylariales</taxon>
        <taxon>Xylariaceae</taxon>
        <taxon>Xylaria</taxon>
    </lineage>
</organism>
<sequence length="780" mass="88907">MAEIRMNGSVLGQHRVVKRPRPVKSCLECRRRKLKCDRLLPCTQCQKSRRSCRYVSDGETGSVSDASDAETSDRAPKRSTPRDGHSQSQGSPGLLEDYGARIERLEHILMDKTSPVNESSGGSRSQRPVASALTMRGLKVKGGSRTRFFGPSSARVLVNLFDEAKDFMFSQGDSNDILHQFLLIHKIHKAVQDEQRKAASPITVFVDSMTPIQNRMADVLPSKAACDHLVGFYMSKSETLYRVLHIPSFMSLYDRYWERERDRNQQPDYFLPQLLSILCIGYRFLGANRVQLQNDREGIHVPTACALVRAWLDSLRGKQLVEFSSLQTEILALMAQRVLNWQNHETWQHLGFLVRMAMTMGLHRDPSEFPHEILPFWAEQRRKLWSTLLELDIHMSLQCNLPSCIREGDFTCRPPRNLNDVELYPDMIELPPAKPIEIDTDSRIQVFAANTLITRFKVVDLVNRIDTLQDYQQILEVGNELERVLEDIRYVLPQRHFTDVSEAHRQWLTRVHLDMNCRRPLLALYRPFALSSADAPQQVMTGYLKSCMILLSYLEEVDPSTSDYAQIWHMHNLVLSRDIMHASFGVCYYMKQLQSSAASTRESEPESNSRPDPIQTACATASGSSLLLSLPRLRATVEKVIDSMIKRISEIGTDLKDLVSLTIVFYTYQGETHESKKEVKQALQRIVDAGLQAVHVSQEDISSMRMIPPAEQMQIVNYQTDPTLMINPEQYILPADMQNAVSVLPGYVSRCDPDTSQLSDDFGIWGVEFWNPFITNPAPV</sequence>
<gene>
    <name evidence="1" type="ORF">NUW58_g3235</name>
</gene>
<dbReference type="EMBL" id="JAPDGR010000479">
    <property type="protein sequence ID" value="KAJ2989892.1"/>
    <property type="molecule type" value="Genomic_DNA"/>
</dbReference>
<reference evidence="1" key="1">
    <citation type="submission" date="2022-10" db="EMBL/GenBank/DDBJ databases">
        <title>Genome Sequence of Xylaria curta.</title>
        <authorList>
            <person name="Buettner E."/>
        </authorList>
    </citation>
    <scope>NUCLEOTIDE SEQUENCE</scope>
    <source>
        <strain evidence="1">Babe10</strain>
    </source>
</reference>
<keyword evidence="2" id="KW-1185">Reference proteome</keyword>
<evidence type="ECO:0000313" key="2">
    <source>
        <dbReference type="Proteomes" id="UP001143856"/>
    </source>
</evidence>
<evidence type="ECO:0000313" key="1">
    <source>
        <dbReference type="EMBL" id="KAJ2989892.1"/>
    </source>
</evidence>
<name>A0ACC1PCV3_9PEZI</name>
<comment type="caution">
    <text evidence="1">The sequence shown here is derived from an EMBL/GenBank/DDBJ whole genome shotgun (WGS) entry which is preliminary data.</text>
</comment>
<accession>A0ACC1PCV3</accession>